<dbReference type="GO" id="GO:0005525">
    <property type="term" value="F:GTP binding"/>
    <property type="evidence" value="ECO:0007669"/>
    <property type="project" value="UniProtKB-KW"/>
</dbReference>
<comment type="similarity">
    <text evidence="2 14">Belongs to the mitochondrial Rho GTPase family.</text>
</comment>
<keyword evidence="9 14" id="KW-0106">Calcium</keyword>
<comment type="subcellular location">
    <subcellularLocation>
        <location evidence="1 14">Mitochondrion outer membrane</location>
        <topology evidence="1 14">Single-pass type IV membrane protein</topology>
    </subcellularLocation>
</comment>
<evidence type="ECO:0000313" key="16">
    <source>
        <dbReference type="EMBL" id="KAH7510898.1"/>
    </source>
</evidence>
<dbReference type="PANTHER" id="PTHR46819">
    <property type="entry name" value="EF-HAND CALCIUM-BINDING DOMAIN-CONTAINING PROTEIN 7"/>
    <property type="match status" value="1"/>
</dbReference>
<evidence type="ECO:0000256" key="1">
    <source>
        <dbReference type="ARBA" id="ARBA00004200"/>
    </source>
</evidence>
<keyword evidence="7 14" id="KW-1000">Mitochondrion outer membrane</keyword>
<keyword evidence="5" id="KW-0677">Repeat</keyword>
<comment type="caution">
    <text evidence="16">The sequence shown here is derived from an EMBL/GenBank/DDBJ whole genome shotgun (WGS) entry which is preliminary data.</text>
</comment>
<name>A0A978U8U6_ZIZJJ</name>
<evidence type="ECO:0000256" key="5">
    <source>
        <dbReference type="ARBA" id="ARBA00022737"/>
    </source>
</evidence>
<accession>A0A978U8U6</accession>
<dbReference type="SMART" id="SM00174">
    <property type="entry name" value="RHO"/>
    <property type="match status" value="1"/>
</dbReference>
<keyword evidence="4" id="KW-0479">Metal-binding</keyword>
<dbReference type="EMBL" id="JAEACU010000271">
    <property type="protein sequence ID" value="KAH7510898.1"/>
    <property type="molecule type" value="Genomic_DNA"/>
</dbReference>
<dbReference type="Proteomes" id="UP000813462">
    <property type="component" value="Unassembled WGS sequence"/>
</dbReference>
<dbReference type="PIRSF" id="PIRSF037488">
    <property type="entry name" value="Mt_Rho_GTPase"/>
    <property type="match status" value="1"/>
</dbReference>
<keyword evidence="6 14" id="KW-0547">Nucleotide-binding</keyword>
<dbReference type="AlphaFoldDB" id="A0A978U8U6"/>
<dbReference type="GO" id="GO:0003924">
    <property type="term" value="F:GTPase activity"/>
    <property type="evidence" value="ECO:0007669"/>
    <property type="project" value="InterPro"/>
</dbReference>
<keyword evidence="10" id="KW-1133">Transmembrane helix</keyword>
<evidence type="ECO:0000256" key="2">
    <source>
        <dbReference type="ARBA" id="ARBA00007981"/>
    </source>
</evidence>
<feature type="domain" description="EF-hand" evidence="15">
    <location>
        <begin position="309"/>
        <end position="344"/>
    </location>
</feature>
<protein>
    <recommendedName>
        <fullName evidence="14">Mitochondrial Rho GTPase</fullName>
        <ecNumber evidence="14">3.6.5.-</ecNumber>
    </recommendedName>
</protein>
<dbReference type="InterPro" id="IPR027417">
    <property type="entry name" value="P-loop_NTPase"/>
</dbReference>
<sequence length="612" mass="69187">MEEGKLFNIRDNDWLSDNHNTSKTVRIIVLGDTGSGKTSLIMTALTEVFLKPFPIVLEPFTLPKGLFPGSDRIEVIDTCADDAERYAQELKKADVVLLTFSCNESKSYDRLSTFWLPRIREIKMNLPLILVGCKVDLKQQPLIFCSGSSDDRFCHRVPLYFFLQPGPRPTCSPLLEQYPEIEMYFEISACKSLQDLEFSGLLGHNQLDKHVHLLLRCNKMTMPTNAIPASLLNDAVEVVKIASVQQEIKPDGITFRGFWLLHRQFLPGNPRVIWCALRYSGFGEDLEPLHRPDLLHAGYPDETMELTCHAISHLCDIFKRFNVDNDGLLQREDYDRIFRLGVISPFSEVPYKDAAERDQLGRISLNGFLSEWALVTLLDPFYSLEILKYIGFKDCGTKPAVLRTRGRRLDCMANRSGRDVFQCFVFGPRKSGKSTLLNSFVRRPSLSSYIPTSKEHYAVNVLDFEETKKTLVLREIPEDGVKTLLSTKTSLAGCDIAAFVHDSSDGLSWERATQLLVDVVGHGEDTGYEVPCLIIAAKVDLESFPLAIEQYERVTNAMGMQAPISVSLKASNINDIFMKILRAARYPRLNSVKVKAGTRKLDDFNRECSNCN</sequence>
<evidence type="ECO:0000256" key="9">
    <source>
        <dbReference type="ARBA" id="ARBA00022837"/>
    </source>
</evidence>
<keyword evidence="8 14" id="KW-0378">Hydrolase</keyword>
<dbReference type="Gene3D" id="1.10.238.10">
    <property type="entry name" value="EF-hand"/>
    <property type="match status" value="1"/>
</dbReference>
<evidence type="ECO:0000256" key="3">
    <source>
        <dbReference type="ARBA" id="ARBA00022692"/>
    </source>
</evidence>
<dbReference type="SUPFAM" id="SSF52540">
    <property type="entry name" value="P-loop containing nucleoside triphosphate hydrolases"/>
    <property type="match status" value="2"/>
</dbReference>
<dbReference type="EC" id="3.6.5.-" evidence="14"/>
<evidence type="ECO:0000256" key="4">
    <source>
        <dbReference type="ARBA" id="ARBA00022723"/>
    </source>
</evidence>
<dbReference type="Gene3D" id="3.40.50.300">
    <property type="entry name" value="P-loop containing nucleotide triphosphate hydrolases"/>
    <property type="match status" value="2"/>
</dbReference>
<dbReference type="InterPro" id="IPR052266">
    <property type="entry name" value="Miro-EF-hand_domain"/>
</dbReference>
<dbReference type="PROSITE" id="PS50222">
    <property type="entry name" value="EF_HAND_2"/>
    <property type="match status" value="1"/>
</dbReference>
<dbReference type="InterPro" id="IPR011992">
    <property type="entry name" value="EF-hand-dom_pair"/>
</dbReference>
<evidence type="ECO:0000256" key="11">
    <source>
        <dbReference type="ARBA" id="ARBA00023128"/>
    </source>
</evidence>
<organism evidence="16 17">
    <name type="scientific">Ziziphus jujuba var. spinosa</name>
    <dbReference type="NCBI Taxonomy" id="714518"/>
    <lineage>
        <taxon>Eukaryota</taxon>
        <taxon>Viridiplantae</taxon>
        <taxon>Streptophyta</taxon>
        <taxon>Embryophyta</taxon>
        <taxon>Tracheophyta</taxon>
        <taxon>Spermatophyta</taxon>
        <taxon>Magnoliopsida</taxon>
        <taxon>eudicotyledons</taxon>
        <taxon>Gunneridae</taxon>
        <taxon>Pentapetalae</taxon>
        <taxon>rosids</taxon>
        <taxon>fabids</taxon>
        <taxon>Rosales</taxon>
        <taxon>Rhamnaceae</taxon>
        <taxon>Paliureae</taxon>
        <taxon>Ziziphus</taxon>
    </lineage>
</organism>
<keyword evidence="11 14" id="KW-0496">Mitochondrion</keyword>
<gene>
    <name evidence="16" type="ORF">FEM48_ZijujUnG0073200</name>
</gene>
<evidence type="ECO:0000256" key="13">
    <source>
        <dbReference type="ARBA" id="ARBA00023136"/>
    </source>
</evidence>
<dbReference type="GO" id="GO:0005509">
    <property type="term" value="F:calcium ion binding"/>
    <property type="evidence" value="ECO:0007669"/>
    <property type="project" value="InterPro"/>
</dbReference>
<evidence type="ECO:0000256" key="7">
    <source>
        <dbReference type="ARBA" id="ARBA00022787"/>
    </source>
</evidence>
<dbReference type="PANTHER" id="PTHR46819:SF1">
    <property type="entry name" value="EF-HAND CALCIUM-BINDING DOMAIN-CONTAINING PROTEIN 7"/>
    <property type="match status" value="1"/>
</dbReference>
<evidence type="ECO:0000256" key="14">
    <source>
        <dbReference type="PIRNR" id="PIRNR037488"/>
    </source>
</evidence>
<evidence type="ECO:0000313" key="17">
    <source>
        <dbReference type="Proteomes" id="UP000813462"/>
    </source>
</evidence>
<reference evidence="16" key="1">
    <citation type="journal article" date="2021" name="Front. Plant Sci.">
        <title>Chromosome-Scale Genome Assembly for Chinese Sour Jujube and Insights Into Its Genome Evolution and Domestication Signature.</title>
        <authorList>
            <person name="Shen L.-Y."/>
            <person name="Luo H."/>
            <person name="Wang X.-L."/>
            <person name="Wang X.-M."/>
            <person name="Qiu X.-J."/>
            <person name="Liu H."/>
            <person name="Zhou S.-S."/>
            <person name="Jia K.-H."/>
            <person name="Nie S."/>
            <person name="Bao Y.-T."/>
            <person name="Zhang R.-G."/>
            <person name="Yun Q.-Z."/>
            <person name="Chai Y.-H."/>
            <person name="Lu J.-Y."/>
            <person name="Li Y."/>
            <person name="Zhao S.-W."/>
            <person name="Mao J.-F."/>
            <person name="Jia S.-G."/>
            <person name="Mao Y.-M."/>
        </authorList>
    </citation>
    <scope>NUCLEOTIDE SEQUENCE</scope>
    <source>
        <strain evidence="16">AT0</strain>
        <tissue evidence="16">Leaf</tissue>
    </source>
</reference>
<dbReference type="Pfam" id="PF00071">
    <property type="entry name" value="Ras"/>
    <property type="match status" value="2"/>
</dbReference>
<dbReference type="InterPro" id="IPR013566">
    <property type="entry name" value="EF_hand_assoc_1"/>
</dbReference>
<dbReference type="InterPro" id="IPR001806">
    <property type="entry name" value="Small_GTPase"/>
</dbReference>
<evidence type="ECO:0000256" key="10">
    <source>
        <dbReference type="ARBA" id="ARBA00022989"/>
    </source>
</evidence>
<keyword evidence="3" id="KW-0812">Transmembrane</keyword>
<dbReference type="PRINTS" id="PR00449">
    <property type="entry name" value="RASTRNSFRMNG"/>
</dbReference>
<keyword evidence="12 14" id="KW-0342">GTP-binding</keyword>
<dbReference type="Pfam" id="PF08355">
    <property type="entry name" value="EF_assoc_1"/>
    <property type="match status" value="1"/>
</dbReference>
<dbReference type="GO" id="GO:0007005">
    <property type="term" value="P:mitochondrion organization"/>
    <property type="evidence" value="ECO:0007669"/>
    <property type="project" value="InterPro"/>
</dbReference>
<proteinExistence type="inferred from homology"/>
<evidence type="ECO:0000256" key="8">
    <source>
        <dbReference type="ARBA" id="ARBA00022801"/>
    </source>
</evidence>
<dbReference type="InterPro" id="IPR021181">
    <property type="entry name" value="Miro"/>
</dbReference>
<dbReference type="FunFam" id="3.40.50.300:FF:000553">
    <property type="entry name" value="Mitochondrial Rho GTPase"/>
    <property type="match status" value="1"/>
</dbReference>
<evidence type="ECO:0000259" key="15">
    <source>
        <dbReference type="PROSITE" id="PS50222"/>
    </source>
</evidence>
<dbReference type="SUPFAM" id="SSF47473">
    <property type="entry name" value="EF-hand"/>
    <property type="match status" value="1"/>
</dbReference>
<dbReference type="InterPro" id="IPR002048">
    <property type="entry name" value="EF_hand_dom"/>
</dbReference>
<dbReference type="GO" id="GO:0005741">
    <property type="term" value="C:mitochondrial outer membrane"/>
    <property type="evidence" value="ECO:0007669"/>
    <property type="project" value="UniProtKB-SubCell"/>
</dbReference>
<evidence type="ECO:0000256" key="12">
    <source>
        <dbReference type="ARBA" id="ARBA00023134"/>
    </source>
</evidence>
<evidence type="ECO:0000256" key="6">
    <source>
        <dbReference type="ARBA" id="ARBA00022741"/>
    </source>
</evidence>
<keyword evidence="13 14" id="KW-0472">Membrane</keyword>